<dbReference type="Proteomes" id="UP000606274">
    <property type="component" value="Unassembled WGS sequence"/>
</dbReference>
<evidence type="ECO:0000256" key="5">
    <source>
        <dbReference type="ARBA" id="ARBA00023004"/>
    </source>
</evidence>
<accession>A0A8T0AXN0</accession>
<dbReference type="AlphaFoldDB" id="A0A8T0AXN0"/>
<keyword evidence="5 6" id="KW-0408">Iron</keyword>
<organism evidence="8 9">
    <name type="scientific">Silurus meridionalis</name>
    <name type="common">Southern catfish</name>
    <name type="synonym">Silurus soldatovi meridionalis</name>
    <dbReference type="NCBI Taxonomy" id="175797"/>
    <lineage>
        <taxon>Eukaryota</taxon>
        <taxon>Metazoa</taxon>
        <taxon>Chordata</taxon>
        <taxon>Craniata</taxon>
        <taxon>Vertebrata</taxon>
        <taxon>Euteleostomi</taxon>
        <taxon>Actinopterygii</taxon>
        <taxon>Neopterygii</taxon>
        <taxon>Teleostei</taxon>
        <taxon>Ostariophysi</taxon>
        <taxon>Siluriformes</taxon>
        <taxon>Siluridae</taxon>
        <taxon>Silurus</taxon>
    </lineage>
</organism>
<dbReference type="PROSITE" id="PS00081">
    <property type="entry name" value="LIPOXYGENASE_2"/>
    <property type="match status" value="1"/>
</dbReference>
<dbReference type="InterPro" id="IPR036226">
    <property type="entry name" value="LipOase_C_sf"/>
</dbReference>
<feature type="domain" description="Lipoxygenase" evidence="7">
    <location>
        <begin position="1"/>
        <end position="409"/>
    </location>
</feature>
<dbReference type="InterPro" id="IPR000907">
    <property type="entry name" value="LipOase"/>
</dbReference>
<dbReference type="GO" id="GO:0046872">
    <property type="term" value="F:metal ion binding"/>
    <property type="evidence" value="ECO:0007669"/>
    <property type="project" value="UniProtKB-KW"/>
</dbReference>
<dbReference type="InterPro" id="IPR013819">
    <property type="entry name" value="LipOase_C"/>
</dbReference>
<keyword evidence="4 6" id="KW-0560">Oxidoreductase</keyword>
<dbReference type="InterPro" id="IPR020833">
    <property type="entry name" value="LipOase_Fe_BS"/>
</dbReference>
<dbReference type="InterPro" id="IPR020834">
    <property type="entry name" value="LipOase_CS"/>
</dbReference>
<gene>
    <name evidence="8" type="ORF">HF521_005573</name>
</gene>
<name>A0A8T0AXN0_SILME</name>
<evidence type="ECO:0000256" key="1">
    <source>
        <dbReference type="ARBA" id="ARBA00001962"/>
    </source>
</evidence>
<dbReference type="Gene3D" id="1.20.245.10">
    <property type="entry name" value="Lipoxygenase-1, Domain 5"/>
    <property type="match status" value="1"/>
</dbReference>
<dbReference type="PROSITE" id="PS51393">
    <property type="entry name" value="LIPOXYGENASE_3"/>
    <property type="match status" value="1"/>
</dbReference>
<evidence type="ECO:0000259" key="7">
    <source>
        <dbReference type="PROSITE" id="PS51393"/>
    </source>
</evidence>
<evidence type="ECO:0000313" key="8">
    <source>
        <dbReference type="EMBL" id="KAF7697155.1"/>
    </source>
</evidence>
<dbReference type="PRINTS" id="PR00087">
    <property type="entry name" value="LIPOXYGENASE"/>
</dbReference>
<evidence type="ECO:0000256" key="2">
    <source>
        <dbReference type="ARBA" id="ARBA00022723"/>
    </source>
</evidence>
<evidence type="ECO:0000256" key="4">
    <source>
        <dbReference type="ARBA" id="ARBA00023002"/>
    </source>
</evidence>
<dbReference type="Pfam" id="PF00305">
    <property type="entry name" value="Lipoxygenase"/>
    <property type="match status" value="1"/>
</dbReference>
<dbReference type="SUPFAM" id="SSF48484">
    <property type="entry name" value="Lipoxigenase"/>
    <property type="match status" value="1"/>
</dbReference>
<dbReference type="Gene3D" id="3.10.450.60">
    <property type="match status" value="1"/>
</dbReference>
<dbReference type="PANTHER" id="PTHR11771">
    <property type="entry name" value="LIPOXYGENASE"/>
    <property type="match status" value="1"/>
</dbReference>
<reference evidence="8" key="1">
    <citation type="submission" date="2020-08" db="EMBL/GenBank/DDBJ databases">
        <title>Chromosome-level assembly of Southern catfish (Silurus meridionalis) provides insights into visual adaptation to the nocturnal and benthic lifestyles.</title>
        <authorList>
            <person name="Zhang Y."/>
            <person name="Wang D."/>
            <person name="Peng Z."/>
        </authorList>
    </citation>
    <scope>NUCLEOTIDE SEQUENCE</scope>
    <source>
        <strain evidence="8">SWU-2019-XX</strain>
        <tissue evidence="8">Muscle</tissue>
    </source>
</reference>
<comment type="similarity">
    <text evidence="6">Belongs to the lipoxygenase family.</text>
</comment>
<keyword evidence="3 6" id="KW-0223">Dioxygenase</keyword>
<comment type="caution">
    <text evidence="8">The sequence shown here is derived from an EMBL/GenBank/DDBJ whole genome shotgun (WGS) entry which is preliminary data.</text>
</comment>
<comment type="cofactor">
    <cofactor evidence="1 6">
        <name>Fe cation</name>
        <dbReference type="ChEBI" id="CHEBI:24875"/>
    </cofactor>
</comment>
<sequence length="409" mass="46338">MLKDFLSEDSSLEQELEKGTIYLLDYAVLDQIPTNVINGKQSYLAAPLCLLHYNHHGEMKPIAIQLQKTAGPKNPVFLPSDSALDWLLAKIWVRNADFQVHQLLSHFLRSHLIGEVCCIATLRKLPEIHPLHQLLMPHLKNSLQINIQARGSLLAANGVFDKAVACGIKALPFLLARGTDQLHYSSLCVPEDLKERGLDKLPNCYYAQDALRLWNALYRFVSGWVELYYHDDKEVQSDSELQSWIQEIYMEGFLGFTHTGFPQSFQTTAELIKYITMVIFTCSALHSAVNFSQVDFNLWMPNCPAAMIRPPPQVKGSVTEEDLLSFLPDVNSTCSVLIVLSLLAQPALDYVPLCQYREWYFKSGDLHRLVTMAQQDLRAIADNIIKRNSKLELGYPYLCPNNIENSVAI</sequence>
<dbReference type="GO" id="GO:0034440">
    <property type="term" value="P:lipid oxidation"/>
    <property type="evidence" value="ECO:0007669"/>
    <property type="project" value="InterPro"/>
</dbReference>
<evidence type="ECO:0000313" key="9">
    <source>
        <dbReference type="Proteomes" id="UP000606274"/>
    </source>
</evidence>
<proteinExistence type="inferred from homology"/>
<evidence type="ECO:0000256" key="3">
    <source>
        <dbReference type="ARBA" id="ARBA00022964"/>
    </source>
</evidence>
<keyword evidence="9" id="KW-1185">Reference proteome</keyword>
<dbReference type="GO" id="GO:0016702">
    <property type="term" value="F:oxidoreductase activity, acting on single donors with incorporation of molecular oxygen, incorporation of two atoms of oxygen"/>
    <property type="evidence" value="ECO:0007669"/>
    <property type="project" value="InterPro"/>
</dbReference>
<protein>
    <recommendedName>
        <fullName evidence="7">Lipoxygenase domain-containing protein</fullName>
    </recommendedName>
</protein>
<dbReference type="PROSITE" id="PS00711">
    <property type="entry name" value="LIPOXYGENASE_1"/>
    <property type="match status" value="1"/>
</dbReference>
<keyword evidence="2 6" id="KW-0479">Metal-binding</keyword>
<evidence type="ECO:0000256" key="6">
    <source>
        <dbReference type="RuleBase" id="RU003974"/>
    </source>
</evidence>
<dbReference type="EMBL" id="JABFDY010000015">
    <property type="protein sequence ID" value="KAF7697155.1"/>
    <property type="molecule type" value="Genomic_DNA"/>
</dbReference>